<accession>A0ABY1S3X3</accession>
<sequence>MKRYWRIRGMNGLDQVSELMIPSGSITDKNLELMLQALVAKHGLSDDEIVSCFYRKNCKAHRNLLEVRHDRKTGHLNAAKILTLPQP</sequence>
<evidence type="ECO:0000313" key="1">
    <source>
        <dbReference type="EMBL" id="SMR78336.1"/>
    </source>
</evidence>
<proteinExistence type="predicted"/>
<gene>
    <name evidence="1" type="ORF">SAMN04487964_1212</name>
</gene>
<keyword evidence="2" id="KW-1185">Reference proteome</keyword>
<dbReference type="RefSeq" id="WP_239041769.1">
    <property type="nucleotide sequence ID" value="NZ_BAAAEY010000018.1"/>
</dbReference>
<evidence type="ECO:0000313" key="2">
    <source>
        <dbReference type="Proteomes" id="UP001159257"/>
    </source>
</evidence>
<organism evidence="1 2">
    <name type="scientific">Marinobacterium sediminicola</name>
    <dbReference type="NCBI Taxonomy" id="518898"/>
    <lineage>
        <taxon>Bacteria</taxon>
        <taxon>Pseudomonadati</taxon>
        <taxon>Pseudomonadota</taxon>
        <taxon>Gammaproteobacteria</taxon>
        <taxon>Oceanospirillales</taxon>
        <taxon>Oceanospirillaceae</taxon>
        <taxon>Marinobacterium</taxon>
    </lineage>
</organism>
<protein>
    <submittedName>
        <fullName evidence="1">Uncharacterized protein</fullName>
    </submittedName>
</protein>
<comment type="caution">
    <text evidence="1">The sequence shown here is derived from an EMBL/GenBank/DDBJ whole genome shotgun (WGS) entry which is preliminary data.</text>
</comment>
<dbReference type="Proteomes" id="UP001159257">
    <property type="component" value="Unassembled WGS sequence"/>
</dbReference>
<dbReference type="EMBL" id="FXWV01000021">
    <property type="protein sequence ID" value="SMR78336.1"/>
    <property type="molecule type" value="Genomic_DNA"/>
</dbReference>
<name>A0ABY1S3X3_9GAMM</name>
<reference evidence="1 2" key="1">
    <citation type="submission" date="2017-05" db="EMBL/GenBank/DDBJ databases">
        <authorList>
            <person name="Varghese N."/>
            <person name="Submissions S."/>
        </authorList>
    </citation>
    <scope>NUCLEOTIDE SEQUENCE [LARGE SCALE GENOMIC DNA]</scope>
    <source>
        <strain evidence="1 2">CGMCC 1.7287</strain>
    </source>
</reference>